<feature type="signal peptide" evidence="6">
    <location>
        <begin position="1"/>
        <end position="25"/>
    </location>
</feature>
<proteinExistence type="inferred from homology"/>
<evidence type="ECO:0000256" key="6">
    <source>
        <dbReference type="SAM" id="SignalP"/>
    </source>
</evidence>
<dbReference type="InterPro" id="IPR013785">
    <property type="entry name" value="Aldolase_TIM"/>
</dbReference>
<evidence type="ECO:0000313" key="9">
    <source>
        <dbReference type="Proteomes" id="UP001431776"/>
    </source>
</evidence>
<dbReference type="InterPro" id="IPR008979">
    <property type="entry name" value="Galactose-bd-like_sf"/>
</dbReference>
<dbReference type="SUPFAM" id="SSF49313">
    <property type="entry name" value="Cadherin-like"/>
    <property type="match status" value="1"/>
</dbReference>
<dbReference type="Gene3D" id="2.60.120.1060">
    <property type="entry name" value="NPCBM/NEW2 domain"/>
    <property type="match status" value="1"/>
</dbReference>
<dbReference type="SUPFAM" id="SSF51011">
    <property type="entry name" value="Glycosyl hydrolase domain"/>
    <property type="match status" value="1"/>
</dbReference>
<evidence type="ECO:0000256" key="4">
    <source>
        <dbReference type="ARBA" id="ARBA00023295"/>
    </source>
</evidence>
<organism evidence="8 9">
    <name type="scientific">Anaerobaca lacustris</name>
    <dbReference type="NCBI Taxonomy" id="3044600"/>
    <lineage>
        <taxon>Bacteria</taxon>
        <taxon>Pseudomonadati</taxon>
        <taxon>Planctomycetota</taxon>
        <taxon>Phycisphaerae</taxon>
        <taxon>Sedimentisphaerales</taxon>
        <taxon>Anaerobacaceae</taxon>
        <taxon>Anaerobaca</taxon>
    </lineage>
</organism>
<dbReference type="Gene3D" id="2.60.40.1180">
    <property type="entry name" value="Golgi alpha-mannosidase II"/>
    <property type="match status" value="1"/>
</dbReference>
<dbReference type="EC" id="3.2.1.22" evidence="5"/>
<keyword evidence="3 5" id="KW-0378">Hydrolase</keyword>
<dbReference type="CDD" id="cd14792">
    <property type="entry name" value="GH27"/>
    <property type="match status" value="1"/>
</dbReference>
<dbReference type="SMART" id="SM00776">
    <property type="entry name" value="NPCBM"/>
    <property type="match status" value="1"/>
</dbReference>
<dbReference type="InterPro" id="IPR015919">
    <property type="entry name" value="Cadherin-like_sf"/>
</dbReference>
<evidence type="ECO:0000313" key="8">
    <source>
        <dbReference type="EMBL" id="MDI6447616.1"/>
    </source>
</evidence>
<dbReference type="RefSeq" id="WP_349243026.1">
    <property type="nucleotide sequence ID" value="NZ_JASCXX010000001.1"/>
</dbReference>
<dbReference type="Pfam" id="PF16499">
    <property type="entry name" value="Melibiase_2"/>
    <property type="match status" value="1"/>
</dbReference>
<comment type="catalytic activity">
    <reaction evidence="5">
        <text>Hydrolysis of terminal, non-reducing alpha-D-galactose residues in alpha-D-galactosides, including galactose oligosaccharides, galactomannans and galactolipids.</text>
        <dbReference type="EC" id="3.2.1.22"/>
    </reaction>
</comment>
<dbReference type="PRINTS" id="PR00740">
    <property type="entry name" value="GLHYDRLASE27"/>
</dbReference>
<dbReference type="InterPro" id="IPR002241">
    <property type="entry name" value="Glyco_hydro_27"/>
</dbReference>
<dbReference type="GO" id="GO:0005509">
    <property type="term" value="F:calcium ion binding"/>
    <property type="evidence" value="ECO:0007669"/>
    <property type="project" value="InterPro"/>
</dbReference>
<evidence type="ECO:0000256" key="1">
    <source>
        <dbReference type="ARBA" id="ARBA00009743"/>
    </source>
</evidence>
<dbReference type="InterPro" id="IPR013222">
    <property type="entry name" value="Glyco_hyd_98_carb-bd"/>
</dbReference>
<dbReference type="PANTHER" id="PTHR11452">
    <property type="entry name" value="ALPHA-GALACTOSIDASE/ALPHA-N-ACETYLGALACTOSAMINIDASE"/>
    <property type="match status" value="1"/>
</dbReference>
<dbReference type="InterPro" id="IPR041233">
    <property type="entry name" value="Melibiase_C"/>
</dbReference>
<reference evidence="8" key="1">
    <citation type="submission" date="2023-05" db="EMBL/GenBank/DDBJ databases">
        <title>Anaerotaeda fermentans gen. nov., sp. nov., a novel anaerobic planctomycete of the new family within the order Sedimentisphaerales isolated from Taman Peninsula, Russia.</title>
        <authorList>
            <person name="Khomyakova M.A."/>
            <person name="Merkel A.Y."/>
            <person name="Slobodkin A.I."/>
        </authorList>
    </citation>
    <scope>NUCLEOTIDE SEQUENCE</scope>
    <source>
        <strain evidence="8">M17dextr</strain>
    </source>
</reference>
<name>A0AAW6TVU2_9BACT</name>
<dbReference type="Pfam" id="PF08305">
    <property type="entry name" value="NPCBM"/>
    <property type="match status" value="1"/>
</dbReference>
<keyword evidence="2 6" id="KW-0732">Signal</keyword>
<keyword evidence="4 5" id="KW-0326">Glycosidase</keyword>
<feature type="domain" description="Glycosyl hydrolase family 98 putative carbohydrate-binding module" evidence="7">
    <location>
        <begin position="23"/>
        <end position="163"/>
    </location>
</feature>
<dbReference type="PANTHER" id="PTHR11452:SF75">
    <property type="entry name" value="ALPHA-GALACTOSIDASE MEL1"/>
    <property type="match status" value="1"/>
</dbReference>
<evidence type="ECO:0000256" key="2">
    <source>
        <dbReference type="ARBA" id="ARBA00022729"/>
    </source>
</evidence>
<dbReference type="InterPro" id="IPR038637">
    <property type="entry name" value="NPCBM_sf"/>
</dbReference>
<dbReference type="AlphaFoldDB" id="A0AAW6TVU2"/>
<evidence type="ECO:0000256" key="3">
    <source>
        <dbReference type="ARBA" id="ARBA00022801"/>
    </source>
</evidence>
<keyword evidence="5" id="KW-1015">Disulfide bond</keyword>
<dbReference type="EMBL" id="JASCXX010000001">
    <property type="protein sequence ID" value="MDI6447616.1"/>
    <property type="molecule type" value="Genomic_DNA"/>
</dbReference>
<dbReference type="Gene3D" id="2.60.40.10">
    <property type="entry name" value="Immunoglobulins"/>
    <property type="match status" value="1"/>
</dbReference>
<dbReference type="Pfam" id="PF17801">
    <property type="entry name" value="Melibiase_C"/>
    <property type="match status" value="1"/>
</dbReference>
<dbReference type="GO" id="GO:0005975">
    <property type="term" value="P:carbohydrate metabolic process"/>
    <property type="evidence" value="ECO:0007669"/>
    <property type="project" value="InterPro"/>
</dbReference>
<dbReference type="InterPro" id="IPR013783">
    <property type="entry name" value="Ig-like_fold"/>
</dbReference>
<dbReference type="SUPFAM" id="SSF51445">
    <property type="entry name" value="(Trans)glycosidases"/>
    <property type="match status" value="1"/>
</dbReference>
<dbReference type="InterPro" id="IPR017853">
    <property type="entry name" value="GH"/>
</dbReference>
<protein>
    <recommendedName>
        <fullName evidence="5">Alpha-galactosidase</fullName>
        <ecNumber evidence="5">3.2.1.22</ecNumber>
    </recommendedName>
    <alternativeName>
        <fullName evidence="5">Melibiase</fullName>
    </alternativeName>
</protein>
<sequence length="660" mass="72594">MRSSTKQQWILACSLVCLGAVGASAAIVPLGELDLTKMPTGWGKPQVNRSITAQTLSIGGRTFATGVATHAESILHIALDGKTERFTAYVGVDDATGPRGSVRFRVFGDGKVLFDSGLMTGNDPAKRVDVSLVGVRQMILLVGSGGDGVDFDHANWAEAEFTVGGRKPETLDVPEPPAEEAVRLTPKPGPAPKINGPRVYGCRPGRPFLYRIPCTGTRPIAFSAANLPDTLHLDKNTGIITGAAPVERGEYPVTLEAKNDHGSDRRTFAIIVGDTLALTPPMGWNSWYIHYYHVTEEHMRNAADVMVSSGMADYGYSYVNIDDCWMKKRGDEPYRDARGAILPNAKFPDIKGMVDYIHGKGLKAGLYTGPGPWTCAGYVASHEHERIDAEKFAEWGFDFLKHDWCSYSAVAGGTDLEHMKRPFQLMGDILKSLDRDIVFNLCQYGMADVWTWGGEVGGHCWRTTGDLGLEQGSLLPGFYQIGLSNARHYEYAKPGQWNDPDYILIGRIGNAHRHDEEPKPTTLTPSEQYSYMSMWCLMAAPLFYSGDMRYLDEFTLNVLCNAEVIDVDQDPLGIQARPLVQDDETLIMAKPMADGSLTVGLFNLTQLPREMSVDWSLLGLAGKRVVRDLWRQKDLGTFDGRFTATVTRHGVVLVRLIPAP</sequence>
<gene>
    <name evidence="8" type="ORF">QJ522_01065</name>
</gene>
<dbReference type="Gene3D" id="3.20.20.70">
    <property type="entry name" value="Aldolase class I"/>
    <property type="match status" value="1"/>
</dbReference>
<dbReference type="GO" id="GO:0004557">
    <property type="term" value="F:alpha-galactosidase activity"/>
    <property type="evidence" value="ECO:0007669"/>
    <property type="project" value="UniProtKB-EC"/>
</dbReference>
<accession>A0AAW6TVU2</accession>
<dbReference type="InterPro" id="IPR013780">
    <property type="entry name" value="Glyco_hydro_b"/>
</dbReference>
<evidence type="ECO:0000256" key="5">
    <source>
        <dbReference type="RuleBase" id="RU361168"/>
    </source>
</evidence>
<comment type="caution">
    <text evidence="8">The sequence shown here is derived from an EMBL/GenBank/DDBJ whole genome shotgun (WGS) entry which is preliminary data.</text>
</comment>
<dbReference type="Proteomes" id="UP001431776">
    <property type="component" value="Unassembled WGS sequence"/>
</dbReference>
<evidence type="ECO:0000259" key="7">
    <source>
        <dbReference type="SMART" id="SM00776"/>
    </source>
</evidence>
<dbReference type="Pfam" id="PF05345">
    <property type="entry name" value="He_PIG"/>
    <property type="match status" value="1"/>
</dbReference>
<comment type="similarity">
    <text evidence="1 5">Belongs to the glycosyl hydrolase 27 family.</text>
</comment>
<dbReference type="SUPFAM" id="SSF49785">
    <property type="entry name" value="Galactose-binding domain-like"/>
    <property type="match status" value="1"/>
</dbReference>
<dbReference type="GO" id="GO:0016020">
    <property type="term" value="C:membrane"/>
    <property type="evidence" value="ECO:0007669"/>
    <property type="project" value="InterPro"/>
</dbReference>
<keyword evidence="9" id="KW-1185">Reference proteome</keyword>
<feature type="chain" id="PRO_5043420208" description="Alpha-galactosidase" evidence="6">
    <location>
        <begin position="26"/>
        <end position="660"/>
    </location>
</feature>